<dbReference type="CDD" id="cd02440">
    <property type="entry name" value="AdoMet_MTases"/>
    <property type="match status" value="1"/>
</dbReference>
<dbReference type="InterPro" id="IPR025799">
    <property type="entry name" value="Arg_MeTrfase"/>
</dbReference>
<accession>A0A366M993</accession>
<dbReference type="GO" id="GO:0042054">
    <property type="term" value="F:histone methyltransferase activity"/>
    <property type="evidence" value="ECO:0007669"/>
    <property type="project" value="TreeGrafter"/>
</dbReference>
<organism evidence="2 3">
    <name type="scientific">Candidatus Methanobinarius endosymbioticus</name>
    <dbReference type="NCBI Taxonomy" id="2006182"/>
    <lineage>
        <taxon>Archaea</taxon>
        <taxon>Methanobacteriati</taxon>
        <taxon>Methanobacteriota</taxon>
        <taxon>Methanomada group</taxon>
        <taxon>Methanobacteria</taxon>
        <taxon>Methanobacteriales</taxon>
        <taxon>Methanobacteriaceae</taxon>
        <taxon>Candidatus Methanobinarius</taxon>
    </lineage>
</organism>
<feature type="domain" description="Methyltransferase" evidence="1">
    <location>
        <begin position="80"/>
        <end position="139"/>
    </location>
</feature>
<proteinExistence type="predicted"/>
<evidence type="ECO:0000313" key="2">
    <source>
        <dbReference type="EMBL" id="RBQ22755.1"/>
    </source>
</evidence>
<keyword evidence="2" id="KW-0489">Methyltransferase</keyword>
<keyword evidence="3" id="KW-1185">Reference proteome</keyword>
<dbReference type="Proteomes" id="UP000253099">
    <property type="component" value="Unassembled WGS sequence"/>
</dbReference>
<name>A0A366M993_9EURY</name>
<gene>
    <name evidence="2" type="primary">ubiG</name>
    <name evidence="2" type="ORF">ALNOE001_15960</name>
</gene>
<dbReference type="GO" id="GO:0032259">
    <property type="term" value="P:methylation"/>
    <property type="evidence" value="ECO:0007669"/>
    <property type="project" value="UniProtKB-KW"/>
</dbReference>
<dbReference type="Gene3D" id="3.40.50.150">
    <property type="entry name" value="Vaccinia Virus protein VP39"/>
    <property type="match status" value="1"/>
</dbReference>
<sequence length="358" mass="40975">MKFYTTTYHSDLIKDTNRLSAFLEGIIEVSNTFNNFKNIDKNNKINENINENEDKNNENNIFNLKNKINFEKKKNSRIALDIGCGSGVLSYFASKCFDSVLGIDIDEKIINYAKKSFFNAEIENVSFINDDASSYDFSKLFNVSNLDNDSIFEKFTDLIICEMLDTALINEEEIPVLNNIQKYLKNKDNVKILPKGIINVAEPVFMEKDYINYEDEEFHGNKPQYEILGGPVKYLELNFLDNIDPAVETVINFNLNDFSSNVNTDNFDNNMNKDLKSHFNGIKITTFTLITDNILCGPTPMFNPPLFVPVPNINTVNETNNSNSNYIKNEKKHEKNISLKLEYLMGGGVETIKTKIIN</sequence>
<dbReference type="AlphaFoldDB" id="A0A366M993"/>
<dbReference type="EC" id="2.1.1.222" evidence="2"/>
<keyword evidence="2" id="KW-0808">Transferase</keyword>
<dbReference type="PANTHER" id="PTHR11006">
    <property type="entry name" value="PROTEIN ARGININE N-METHYLTRANSFERASE"/>
    <property type="match status" value="1"/>
</dbReference>
<keyword evidence="2" id="KW-0830">Ubiquinone</keyword>
<dbReference type="Pfam" id="PF13649">
    <property type="entry name" value="Methyltransf_25"/>
    <property type="match status" value="1"/>
</dbReference>
<dbReference type="EMBL" id="NIZT01000047">
    <property type="protein sequence ID" value="RBQ22755.1"/>
    <property type="molecule type" value="Genomic_DNA"/>
</dbReference>
<dbReference type="GO" id="GO:0016274">
    <property type="term" value="F:protein-arginine N-methyltransferase activity"/>
    <property type="evidence" value="ECO:0007669"/>
    <property type="project" value="InterPro"/>
</dbReference>
<dbReference type="InterPro" id="IPR041698">
    <property type="entry name" value="Methyltransf_25"/>
</dbReference>
<comment type="caution">
    <text evidence="2">The sequence shown here is derived from an EMBL/GenBank/DDBJ whole genome shotgun (WGS) entry which is preliminary data.</text>
</comment>
<dbReference type="PANTHER" id="PTHR11006:SF4">
    <property type="entry name" value="PROTEIN ARGININE N-METHYLTRANSFERASE 7"/>
    <property type="match status" value="1"/>
</dbReference>
<dbReference type="SUPFAM" id="SSF53335">
    <property type="entry name" value="S-adenosyl-L-methionine-dependent methyltransferases"/>
    <property type="match status" value="1"/>
</dbReference>
<protein>
    <submittedName>
        <fullName evidence="2">Ubiquinone biosynthesis O-methyltransferase</fullName>
        <ecNumber evidence="2">2.1.1.222</ecNumber>
    </submittedName>
</protein>
<dbReference type="InterPro" id="IPR029063">
    <property type="entry name" value="SAM-dependent_MTases_sf"/>
</dbReference>
<dbReference type="GO" id="GO:0102208">
    <property type="term" value="F:2-polyprenyl-6-hydroxyphenol methylase activity"/>
    <property type="evidence" value="ECO:0007669"/>
    <property type="project" value="UniProtKB-EC"/>
</dbReference>
<evidence type="ECO:0000313" key="3">
    <source>
        <dbReference type="Proteomes" id="UP000253099"/>
    </source>
</evidence>
<reference evidence="2 3" key="1">
    <citation type="submission" date="2018-06" db="EMBL/GenBank/DDBJ databases">
        <title>Genomic insight into two independent archaeal endosymbiosis events.</title>
        <authorList>
            <person name="Lind A.E."/>
            <person name="Lewis W.H."/>
            <person name="Spang A."/>
            <person name="Guy L."/>
            <person name="Embley M.T."/>
            <person name="Ettema T.J.G."/>
        </authorList>
    </citation>
    <scope>NUCLEOTIDE SEQUENCE [LARGE SCALE GENOMIC DNA]</scope>
    <source>
        <strain evidence="2">NOE</strain>
    </source>
</reference>
<evidence type="ECO:0000259" key="1">
    <source>
        <dbReference type="Pfam" id="PF13649"/>
    </source>
</evidence>